<evidence type="ECO:0000256" key="11">
    <source>
        <dbReference type="RuleBase" id="RU363116"/>
    </source>
</evidence>
<keyword evidence="9 11" id="KW-0564">Palmitate</keyword>
<dbReference type="InterPro" id="IPR005552">
    <property type="entry name" value="Scramblase"/>
</dbReference>
<dbReference type="AlphaFoldDB" id="A0A8C1SL09"/>
<evidence type="ECO:0000256" key="9">
    <source>
        <dbReference type="ARBA" id="ARBA00023139"/>
    </source>
</evidence>
<dbReference type="Proteomes" id="UP000694700">
    <property type="component" value="Unplaced"/>
</dbReference>
<keyword evidence="10 11" id="KW-0449">Lipoprotein</keyword>
<keyword evidence="8" id="KW-0472">Membrane</keyword>
<dbReference type="GO" id="GO:0005886">
    <property type="term" value="C:plasma membrane"/>
    <property type="evidence" value="ECO:0007669"/>
    <property type="project" value="TreeGrafter"/>
</dbReference>
<comment type="similarity">
    <text evidence="3 11">Belongs to the phospholipid scramblase family.</text>
</comment>
<comment type="function">
    <text evidence="11">May mediate accelerated ATP-independent bidirectional transbilayer migration of phospholipids upon binding calcium ions that results in a loss of phospholipid asymmetry in the plasma membrane.</text>
</comment>
<evidence type="ECO:0000256" key="3">
    <source>
        <dbReference type="ARBA" id="ARBA00005350"/>
    </source>
</evidence>
<proteinExistence type="inferred from homology"/>
<evidence type="ECO:0000256" key="10">
    <source>
        <dbReference type="ARBA" id="ARBA00023288"/>
    </source>
</evidence>
<dbReference type="Pfam" id="PF03803">
    <property type="entry name" value="Scramblase"/>
    <property type="match status" value="1"/>
</dbReference>
<comment type="subcellular location">
    <subcellularLocation>
        <location evidence="2">Membrane</location>
        <topology evidence="2">Single-pass type II membrane protein</topology>
    </subcellularLocation>
</comment>
<evidence type="ECO:0000256" key="5">
    <source>
        <dbReference type="ARBA" id="ARBA00022692"/>
    </source>
</evidence>
<keyword evidence="6 11" id="KW-0106">Calcium</keyword>
<reference evidence="12" key="1">
    <citation type="submission" date="2025-08" db="UniProtKB">
        <authorList>
            <consortium name="Ensembl"/>
        </authorList>
    </citation>
    <scope>IDENTIFICATION</scope>
</reference>
<dbReference type="PANTHER" id="PTHR23248:SF38">
    <property type="entry name" value="PHOSPHOLIPID SCRAMBLASE 1"/>
    <property type="match status" value="1"/>
</dbReference>
<evidence type="ECO:0000256" key="6">
    <source>
        <dbReference type="ARBA" id="ARBA00022837"/>
    </source>
</evidence>
<dbReference type="GO" id="GO:0017128">
    <property type="term" value="F:phospholipid scramblase activity"/>
    <property type="evidence" value="ECO:0007669"/>
    <property type="project" value="InterPro"/>
</dbReference>
<comment type="cofactor">
    <cofactor evidence="1 11">
        <name>Ca(2+)</name>
        <dbReference type="ChEBI" id="CHEBI:29108"/>
    </cofactor>
</comment>
<evidence type="ECO:0000256" key="7">
    <source>
        <dbReference type="ARBA" id="ARBA00022989"/>
    </source>
</evidence>
<keyword evidence="5" id="KW-0812">Transmembrane</keyword>
<evidence type="ECO:0000256" key="4">
    <source>
        <dbReference type="ARBA" id="ARBA00022553"/>
    </source>
</evidence>
<evidence type="ECO:0000313" key="13">
    <source>
        <dbReference type="Proteomes" id="UP000694700"/>
    </source>
</evidence>
<evidence type="ECO:0000256" key="2">
    <source>
        <dbReference type="ARBA" id="ARBA00004606"/>
    </source>
</evidence>
<keyword evidence="7" id="KW-1133">Transmembrane helix</keyword>
<organism evidence="12 13">
    <name type="scientific">Cyprinus carpio</name>
    <name type="common">Common carp</name>
    <dbReference type="NCBI Taxonomy" id="7962"/>
    <lineage>
        <taxon>Eukaryota</taxon>
        <taxon>Metazoa</taxon>
        <taxon>Chordata</taxon>
        <taxon>Craniata</taxon>
        <taxon>Vertebrata</taxon>
        <taxon>Euteleostomi</taxon>
        <taxon>Actinopterygii</taxon>
        <taxon>Neopterygii</taxon>
        <taxon>Teleostei</taxon>
        <taxon>Ostariophysi</taxon>
        <taxon>Cypriniformes</taxon>
        <taxon>Cyprinidae</taxon>
        <taxon>Cyprininae</taxon>
        <taxon>Cyprinus</taxon>
    </lineage>
</organism>
<accession>A0A8C1SL09</accession>
<evidence type="ECO:0000256" key="1">
    <source>
        <dbReference type="ARBA" id="ARBA00001913"/>
    </source>
</evidence>
<evidence type="ECO:0000256" key="8">
    <source>
        <dbReference type="ARBA" id="ARBA00023136"/>
    </source>
</evidence>
<name>A0A8C1SL09_CYPCA</name>
<sequence length="291" mass="33145">MQGEKKNLRLFVMKETFTVLISATAKQTICSSLVYMINSNMELSVDTAMVPWPDPYRPLHLEPLTWIDQLLVYKEPHPDECFDEVCCGIKPDNRYKVKDDVGNVLFSILEDSDYCSRHFYQGRSFIMNVINESNKEVIRLVHPFVCGSFSHELEVQSPPGFTIGHVRQNWHVCLPKFTVENKRGEPVVEIAGPFLPLTCCMDQNFKLVSLNGTATDEPFGKIFKPFSCSVLNTGADFVLRFPSDLDVKMKATLLGACILIDFMHYDKPKQPILCLLKYLSPLSVYALFTLK</sequence>
<keyword evidence="4" id="KW-0597">Phosphoprotein</keyword>
<dbReference type="Ensembl" id="ENSCCRT00015009454.1">
    <property type="protein sequence ID" value="ENSCCRP00015009097.1"/>
    <property type="gene ID" value="ENSCCRG00015004450.1"/>
</dbReference>
<evidence type="ECO:0000313" key="12">
    <source>
        <dbReference type="Ensembl" id="ENSCCRP00015009097.1"/>
    </source>
</evidence>
<protein>
    <recommendedName>
        <fullName evidence="11">Phospholipid scramblase</fullName>
    </recommendedName>
</protein>
<dbReference type="PANTHER" id="PTHR23248">
    <property type="entry name" value="PHOSPHOLIPID SCRAMBLASE-RELATED"/>
    <property type="match status" value="1"/>
</dbReference>